<protein>
    <recommendedName>
        <fullName evidence="4">Amidase</fullName>
    </recommendedName>
</protein>
<comment type="caution">
    <text evidence="2">The sequence shown here is derived from an EMBL/GenBank/DDBJ whole genome shotgun (WGS) entry which is preliminary data.</text>
</comment>
<feature type="chain" id="PRO_5031532524" description="Amidase" evidence="1">
    <location>
        <begin position="23"/>
        <end position="103"/>
    </location>
</feature>
<evidence type="ECO:0008006" key="4">
    <source>
        <dbReference type="Google" id="ProtNLM"/>
    </source>
</evidence>
<evidence type="ECO:0000313" key="2">
    <source>
        <dbReference type="EMBL" id="MBB6339871.1"/>
    </source>
</evidence>
<reference evidence="2 3" key="1">
    <citation type="submission" date="2020-08" db="EMBL/GenBank/DDBJ databases">
        <title>Functional genomics of gut bacteria from endangered species of beetles.</title>
        <authorList>
            <person name="Carlos-Shanley C."/>
        </authorList>
    </citation>
    <scope>NUCLEOTIDE SEQUENCE [LARGE SCALE GENOMIC DNA]</scope>
    <source>
        <strain evidence="2 3">S00202</strain>
    </source>
</reference>
<dbReference type="AlphaFoldDB" id="A0A7X0BPD4"/>
<name>A0A7X0BPD4_9PSED</name>
<accession>A0A7X0BPD4</accession>
<keyword evidence="3" id="KW-1185">Reference proteome</keyword>
<proteinExistence type="predicted"/>
<feature type="signal peptide" evidence="1">
    <location>
        <begin position="1"/>
        <end position="22"/>
    </location>
</feature>
<dbReference type="EMBL" id="JACHLL010000001">
    <property type="protein sequence ID" value="MBB6339871.1"/>
    <property type="molecule type" value="Genomic_DNA"/>
</dbReference>
<dbReference type="RefSeq" id="WP_184679581.1">
    <property type="nucleotide sequence ID" value="NZ_JACHLL010000001.1"/>
</dbReference>
<evidence type="ECO:0000256" key="1">
    <source>
        <dbReference type="SAM" id="SignalP"/>
    </source>
</evidence>
<keyword evidence="1" id="KW-0732">Signal</keyword>
<organism evidence="2 3">
    <name type="scientific">Pseudomonas fluvialis</name>
    <dbReference type="NCBI Taxonomy" id="1793966"/>
    <lineage>
        <taxon>Bacteria</taxon>
        <taxon>Pseudomonadati</taxon>
        <taxon>Pseudomonadota</taxon>
        <taxon>Gammaproteobacteria</taxon>
        <taxon>Pseudomonadales</taxon>
        <taxon>Pseudomonadaceae</taxon>
        <taxon>Pseudomonas</taxon>
    </lineage>
</organism>
<gene>
    <name evidence="2" type="ORF">HNP49_000021</name>
</gene>
<evidence type="ECO:0000313" key="3">
    <source>
        <dbReference type="Proteomes" id="UP000557193"/>
    </source>
</evidence>
<sequence>MIRRHPLRLALALIAMVLATLAWHNRAHLQAFPDIIGAYSAKEYCSCRYVMDNPAPYCAGYVKQWLPLTRFLDDTTNKRVTAEGLGRSHSARWLDVRQGCQLE</sequence>
<dbReference type="Proteomes" id="UP000557193">
    <property type="component" value="Unassembled WGS sequence"/>
</dbReference>